<dbReference type="InterPro" id="IPR023214">
    <property type="entry name" value="HAD_sf"/>
</dbReference>
<comment type="similarity">
    <text evidence="1">Belongs to the HAD-like hydrolase superfamily. SerB family.</text>
</comment>
<dbReference type="NCBIfam" id="TIGR01490">
    <property type="entry name" value="HAD-SF-IB-hyp1"/>
    <property type="match status" value="1"/>
</dbReference>
<comment type="caution">
    <text evidence="5">The sequence shown here is derived from an EMBL/GenBank/DDBJ whole genome shotgun (WGS) entry which is preliminary data.</text>
</comment>
<dbReference type="InterPro" id="IPR006385">
    <property type="entry name" value="HAD_hydro_SerB1"/>
</dbReference>
<dbReference type="Proteomes" id="UP001501094">
    <property type="component" value="Unassembled WGS sequence"/>
</dbReference>
<evidence type="ECO:0000256" key="4">
    <source>
        <dbReference type="ARBA" id="ARBA00022842"/>
    </source>
</evidence>
<dbReference type="SUPFAM" id="SSF56784">
    <property type="entry name" value="HAD-like"/>
    <property type="match status" value="1"/>
</dbReference>
<dbReference type="Gene3D" id="1.20.1440.100">
    <property type="entry name" value="SG protein - dephosphorylation function"/>
    <property type="match status" value="1"/>
</dbReference>
<keyword evidence="6" id="KW-1185">Reference proteome</keyword>
<dbReference type="NCBIfam" id="TIGR01488">
    <property type="entry name" value="HAD-SF-IB"/>
    <property type="match status" value="1"/>
</dbReference>
<dbReference type="PANTHER" id="PTHR43344">
    <property type="entry name" value="PHOSPHOSERINE PHOSPHATASE"/>
    <property type="match status" value="1"/>
</dbReference>
<sequence length="225" mass="24629">MTNVAFFDVDGTLTARSTMWSFLEFYLTKAHNRTDLYRAARRRFDALKEQGKPRADLIRAYFCSLADSPGAEVFRLGNDWFQTESRQGSLFHAPVLAELRAHRASGARTVLVSSAFPAALAPIARNLGVDDVWCTSPEIRNGNYTGRLAAPPMIGEYKATAVRLAATSHRADPSNCTAYGDHVSDVPMLTTVGKAVVVGNDSTLTRIARGRGWRRLPGPQPASET</sequence>
<organism evidence="5 6">
    <name type="scientific">Myceligenerans crystallogenes</name>
    <dbReference type="NCBI Taxonomy" id="316335"/>
    <lineage>
        <taxon>Bacteria</taxon>
        <taxon>Bacillati</taxon>
        <taxon>Actinomycetota</taxon>
        <taxon>Actinomycetes</taxon>
        <taxon>Micrococcales</taxon>
        <taxon>Promicromonosporaceae</taxon>
        <taxon>Myceligenerans</taxon>
    </lineage>
</organism>
<name>A0ABP4ZTV6_9MICO</name>
<dbReference type="InterPro" id="IPR036412">
    <property type="entry name" value="HAD-like_sf"/>
</dbReference>
<evidence type="ECO:0000256" key="3">
    <source>
        <dbReference type="ARBA" id="ARBA00022801"/>
    </source>
</evidence>
<evidence type="ECO:0000256" key="1">
    <source>
        <dbReference type="ARBA" id="ARBA00009184"/>
    </source>
</evidence>
<protein>
    <submittedName>
        <fullName evidence="5">HAD-IB family hydrolase</fullName>
    </submittedName>
</protein>
<dbReference type="GO" id="GO:0016787">
    <property type="term" value="F:hydrolase activity"/>
    <property type="evidence" value="ECO:0007669"/>
    <property type="project" value="UniProtKB-KW"/>
</dbReference>
<dbReference type="InterPro" id="IPR050582">
    <property type="entry name" value="HAD-like_SerB"/>
</dbReference>
<reference evidence="6" key="1">
    <citation type="journal article" date="2019" name="Int. J. Syst. Evol. Microbiol.">
        <title>The Global Catalogue of Microorganisms (GCM) 10K type strain sequencing project: providing services to taxonomists for standard genome sequencing and annotation.</title>
        <authorList>
            <consortium name="The Broad Institute Genomics Platform"/>
            <consortium name="The Broad Institute Genome Sequencing Center for Infectious Disease"/>
            <person name="Wu L."/>
            <person name="Ma J."/>
        </authorList>
    </citation>
    <scope>NUCLEOTIDE SEQUENCE [LARGE SCALE GENOMIC DNA]</scope>
    <source>
        <strain evidence="6">JCM 14326</strain>
    </source>
</reference>
<proteinExistence type="inferred from homology"/>
<evidence type="ECO:0000256" key="2">
    <source>
        <dbReference type="ARBA" id="ARBA00022723"/>
    </source>
</evidence>
<gene>
    <name evidence="5" type="ORF">GCM10009751_27640</name>
</gene>
<dbReference type="Pfam" id="PF12710">
    <property type="entry name" value="HAD"/>
    <property type="match status" value="1"/>
</dbReference>
<evidence type="ECO:0000313" key="5">
    <source>
        <dbReference type="EMBL" id="GAA1867730.1"/>
    </source>
</evidence>
<accession>A0ABP4ZTV6</accession>
<dbReference type="PANTHER" id="PTHR43344:SF13">
    <property type="entry name" value="PHOSPHATASE RV3661-RELATED"/>
    <property type="match status" value="1"/>
</dbReference>
<evidence type="ECO:0000313" key="6">
    <source>
        <dbReference type="Proteomes" id="UP001501094"/>
    </source>
</evidence>
<dbReference type="EMBL" id="BAAANL010000005">
    <property type="protein sequence ID" value="GAA1867730.1"/>
    <property type="molecule type" value="Genomic_DNA"/>
</dbReference>
<keyword evidence="2" id="KW-0479">Metal-binding</keyword>
<dbReference type="RefSeq" id="WP_344103857.1">
    <property type="nucleotide sequence ID" value="NZ_BAAANL010000005.1"/>
</dbReference>
<keyword evidence="4" id="KW-0460">Magnesium</keyword>
<dbReference type="Gene3D" id="3.40.50.1000">
    <property type="entry name" value="HAD superfamily/HAD-like"/>
    <property type="match status" value="1"/>
</dbReference>
<keyword evidence="3 5" id="KW-0378">Hydrolase</keyword>